<dbReference type="AlphaFoldDB" id="A0A6C0JMV9"/>
<accession>A0A6C0JMV9</accession>
<organism evidence="1">
    <name type="scientific">viral metagenome</name>
    <dbReference type="NCBI Taxonomy" id="1070528"/>
    <lineage>
        <taxon>unclassified sequences</taxon>
        <taxon>metagenomes</taxon>
        <taxon>organismal metagenomes</taxon>
    </lineage>
</organism>
<dbReference type="EMBL" id="MN740667">
    <property type="protein sequence ID" value="QHU06703.1"/>
    <property type="molecule type" value="Genomic_DNA"/>
</dbReference>
<proteinExistence type="predicted"/>
<sequence>MSSNCCNTTGYGTLKTTWVKQTGYTLATTPKTKENFGAFSISAAVRPPYSRQWANPWTRQETYYGVN</sequence>
<protein>
    <submittedName>
        <fullName evidence="1">Uncharacterized protein</fullName>
    </submittedName>
</protein>
<name>A0A6C0JMV9_9ZZZZ</name>
<evidence type="ECO:0000313" key="1">
    <source>
        <dbReference type="EMBL" id="QHU06703.1"/>
    </source>
</evidence>
<reference evidence="1" key="1">
    <citation type="journal article" date="2020" name="Nature">
        <title>Giant virus diversity and host interactions through global metagenomics.</title>
        <authorList>
            <person name="Schulz F."/>
            <person name="Roux S."/>
            <person name="Paez-Espino D."/>
            <person name="Jungbluth S."/>
            <person name="Walsh D.A."/>
            <person name="Denef V.J."/>
            <person name="McMahon K.D."/>
            <person name="Konstantinidis K.T."/>
            <person name="Eloe-Fadrosh E.A."/>
            <person name="Kyrpides N.C."/>
            <person name="Woyke T."/>
        </authorList>
    </citation>
    <scope>NUCLEOTIDE SEQUENCE</scope>
    <source>
        <strain evidence="1">GVMAG-S-1038524-41</strain>
    </source>
</reference>